<dbReference type="OrthoDB" id="9976048at2759"/>
<dbReference type="InterPro" id="IPR038459">
    <property type="entry name" value="MT_TRM10-typ_sf"/>
</dbReference>
<dbReference type="GO" id="GO:0032259">
    <property type="term" value="P:methylation"/>
    <property type="evidence" value="ECO:0007669"/>
    <property type="project" value="UniProtKB-KW"/>
</dbReference>
<dbReference type="GO" id="GO:0005654">
    <property type="term" value="C:nucleoplasm"/>
    <property type="evidence" value="ECO:0007669"/>
    <property type="project" value="TreeGrafter"/>
</dbReference>
<dbReference type="CDD" id="cd18102">
    <property type="entry name" value="Trm10_MRRP1"/>
    <property type="match status" value="1"/>
</dbReference>
<keyword evidence="2" id="KW-0489">Methyltransferase</keyword>
<keyword evidence="8" id="KW-0496">Mitochondrion</keyword>
<evidence type="ECO:0000256" key="1">
    <source>
        <dbReference type="ARBA" id="ARBA00004173"/>
    </source>
</evidence>
<keyword evidence="4" id="KW-0949">S-adenosyl-L-methionine</keyword>
<evidence type="ECO:0000313" key="15">
    <source>
        <dbReference type="RefSeq" id="XP_023175148.2"/>
    </source>
</evidence>
<dbReference type="OMA" id="HHWEHVL"/>
<keyword evidence="7 10" id="KW-0175">Coiled coil</keyword>
<dbReference type="GO" id="GO:0070131">
    <property type="term" value="P:positive regulation of mitochondrial translation"/>
    <property type="evidence" value="ECO:0007669"/>
    <property type="project" value="TreeGrafter"/>
</dbReference>
<feature type="domain" description="SAM-dependent MTase TRM10-type" evidence="12">
    <location>
        <begin position="188"/>
        <end position="382"/>
    </location>
</feature>
<reference evidence="14 15" key="1">
    <citation type="submission" date="2025-04" db="UniProtKB">
        <authorList>
            <consortium name="RefSeq"/>
        </authorList>
    </citation>
    <scope>IDENTIFICATION</scope>
    <source>
        <strain evidence="14 15">15085-1641.00</strain>
        <tissue evidence="14 15">Whole body</tissue>
    </source>
</reference>
<keyword evidence="13" id="KW-1185">Reference proteome</keyword>
<dbReference type="InterPro" id="IPR007356">
    <property type="entry name" value="tRNA_m1G_MeTrfase_euk"/>
</dbReference>
<dbReference type="CTD" id="37124"/>
<dbReference type="PROSITE" id="PS51675">
    <property type="entry name" value="SAM_MT_TRM10"/>
    <property type="match status" value="1"/>
</dbReference>
<dbReference type="InterPro" id="IPR025812">
    <property type="entry name" value="Trm10_C_MTase_dom"/>
</dbReference>
<dbReference type="Proteomes" id="UP000504633">
    <property type="component" value="Unplaced"/>
</dbReference>
<dbReference type="GO" id="GO:0005739">
    <property type="term" value="C:mitochondrion"/>
    <property type="evidence" value="ECO:0007669"/>
    <property type="project" value="UniProtKB-SubCell"/>
</dbReference>
<evidence type="ECO:0000256" key="8">
    <source>
        <dbReference type="ARBA" id="ARBA00023128"/>
    </source>
</evidence>
<dbReference type="FunFam" id="3.40.1280.30:FF:000003">
    <property type="entry name" value="tRNA methyltransferase 10C, mitochondrial RNase P subunit"/>
    <property type="match status" value="1"/>
</dbReference>
<evidence type="ECO:0000256" key="6">
    <source>
        <dbReference type="ARBA" id="ARBA00022946"/>
    </source>
</evidence>
<dbReference type="InterPro" id="IPR028564">
    <property type="entry name" value="MT_TRM10-typ"/>
</dbReference>
<gene>
    <name evidence="14 15" type="primary">LOC111602367</name>
</gene>
<sequence length="458" mass="53318">MLKNVIQWSTARLLLNGATRSEVRRCLCASLTIKAKENAALGESELEPANRRYGNPFAQTTPTTLTDNTTTESEEQRDKRLKVLQLEADIAHQEGRRVPALEFFKDHHWAHVLSLPTKSARIKYYGFLWQIEMKKESEKRKKEQRAEDTERRLADLRKEREENTHIIYGLGHTSMFLRIYDTTINHWQNNRLTRAMQFAPKMVFDCSYDTYMNNRESSNAAKQLMLSFAENRANDEPFDLHYCNANLAGRCMQGLQRFIPTMHNPEFPMNVHTQCFTELFPKSQLVYLTPHCREDLVTYNPDDVYIIGAMVDTVNNEPLSLAKAKRLGLRMARLPLDRYLQWGSGSGKSLTLNQMINIMLDIKKTGDWDTALRHVPRRKVVDLGTEQYERRQAFNRRANQLNVRIDHLIKLGNDQNESTAIERPRKVRQHKEGLEFDLQSWATGKRKTTKRNKFDDGA</sequence>
<evidence type="ECO:0000259" key="12">
    <source>
        <dbReference type="PROSITE" id="PS51675"/>
    </source>
</evidence>
<comment type="subcellular location">
    <subcellularLocation>
        <location evidence="1">Mitochondrion</location>
    </subcellularLocation>
</comment>
<accession>A0A6J1M7H7</accession>
<keyword evidence="6" id="KW-0809">Transit peptide</keyword>
<evidence type="ECO:0000256" key="3">
    <source>
        <dbReference type="ARBA" id="ARBA00022679"/>
    </source>
</evidence>
<evidence type="ECO:0000313" key="13">
    <source>
        <dbReference type="Proteomes" id="UP000504633"/>
    </source>
</evidence>
<dbReference type="GO" id="GO:0008168">
    <property type="term" value="F:methyltransferase activity"/>
    <property type="evidence" value="ECO:0007669"/>
    <property type="project" value="UniProtKB-KW"/>
</dbReference>
<dbReference type="RefSeq" id="XP_023175148.2">
    <property type="nucleotide sequence ID" value="XM_023319380.2"/>
</dbReference>
<dbReference type="RefSeq" id="XP_023175147.2">
    <property type="nucleotide sequence ID" value="XM_023319379.2"/>
</dbReference>
<protein>
    <recommendedName>
        <fullName evidence="9">RNA (guanine-9-)-methyltransferase domain-containing protein 1</fullName>
    </recommendedName>
</protein>
<evidence type="ECO:0000256" key="5">
    <source>
        <dbReference type="ARBA" id="ARBA00022694"/>
    </source>
</evidence>
<feature type="compositionally biased region" description="Low complexity" evidence="11">
    <location>
        <begin position="60"/>
        <end position="71"/>
    </location>
</feature>
<dbReference type="GO" id="GO:0000049">
    <property type="term" value="F:tRNA binding"/>
    <property type="evidence" value="ECO:0007669"/>
    <property type="project" value="TreeGrafter"/>
</dbReference>
<keyword evidence="3" id="KW-0808">Transferase</keyword>
<feature type="coiled-coil region" evidence="10">
    <location>
        <begin position="132"/>
        <end position="166"/>
    </location>
</feature>
<name>A0A6J1M7H7_DROHY</name>
<dbReference type="Gene3D" id="3.40.1280.30">
    <property type="match status" value="1"/>
</dbReference>
<dbReference type="GO" id="GO:0097745">
    <property type="term" value="P:mitochondrial tRNA 5'-end processing"/>
    <property type="evidence" value="ECO:0007669"/>
    <property type="project" value="TreeGrafter"/>
</dbReference>
<evidence type="ECO:0000256" key="2">
    <source>
        <dbReference type="ARBA" id="ARBA00022603"/>
    </source>
</evidence>
<dbReference type="PANTHER" id="PTHR13563">
    <property type="entry name" value="TRNA (GUANINE-9-) METHYLTRANSFERASE"/>
    <property type="match status" value="1"/>
</dbReference>
<evidence type="ECO:0000256" key="9">
    <source>
        <dbReference type="ARBA" id="ARBA00029803"/>
    </source>
</evidence>
<evidence type="ECO:0000256" key="11">
    <source>
        <dbReference type="SAM" id="MobiDB-lite"/>
    </source>
</evidence>
<keyword evidence="5" id="KW-0819">tRNA processing</keyword>
<dbReference type="GeneID" id="111602367"/>
<dbReference type="PANTHER" id="PTHR13563:SF5">
    <property type="entry name" value="TRNA METHYLTRANSFERASE 10 HOMOLOG C"/>
    <property type="match status" value="1"/>
</dbReference>
<dbReference type="AlphaFoldDB" id="A0A6J1M7H7"/>
<feature type="region of interest" description="Disordered" evidence="11">
    <location>
        <begin position="438"/>
        <end position="458"/>
    </location>
</feature>
<evidence type="ECO:0000256" key="10">
    <source>
        <dbReference type="SAM" id="Coils"/>
    </source>
</evidence>
<dbReference type="KEGG" id="dhe:111602367"/>
<proteinExistence type="predicted"/>
<feature type="region of interest" description="Disordered" evidence="11">
    <location>
        <begin position="50"/>
        <end position="77"/>
    </location>
</feature>
<evidence type="ECO:0000256" key="4">
    <source>
        <dbReference type="ARBA" id="ARBA00022691"/>
    </source>
</evidence>
<evidence type="ECO:0000256" key="7">
    <source>
        <dbReference type="ARBA" id="ARBA00023054"/>
    </source>
</evidence>
<evidence type="ECO:0000313" key="14">
    <source>
        <dbReference type="RefSeq" id="XP_023175147.2"/>
    </source>
</evidence>
<organism evidence="13 15">
    <name type="scientific">Drosophila hydei</name>
    <name type="common">Fruit fly</name>
    <dbReference type="NCBI Taxonomy" id="7224"/>
    <lineage>
        <taxon>Eukaryota</taxon>
        <taxon>Metazoa</taxon>
        <taxon>Ecdysozoa</taxon>
        <taxon>Arthropoda</taxon>
        <taxon>Hexapoda</taxon>
        <taxon>Insecta</taxon>
        <taxon>Pterygota</taxon>
        <taxon>Neoptera</taxon>
        <taxon>Endopterygota</taxon>
        <taxon>Diptera</taxon>
        <taxon>Brachycera</taxon>
        <taxon>Muscomorpha</taxon>
        <taxon>Ephydroidea</taxon>
        <taxon>Drosophilidae</taxon>
        <taxon>Drosophila</taxon>
    </lineage>
</organism>